<reference evidence="2" key="2">
    <citation type="submission" date="2013-12" db="EMBL/GenBank/DDBJ databases">
        <authorList>
            <person name="Yu Y."/>
            <person name="Lee S."/>
            <person name="de Baynast K."/>
            <person name="Wissotski M."/>
            <person name="Liu L."/>
            <person name="Talag J."/>
            <person name="Goicoechea J."/>
            <person name="Angelova A."/>
            <person name="Jetty R."/>
            <person name="Kudrna D."/>
            <person name="Golser W."/>
            <person name="Rivera L."/>
            <person name="Zhang J."/>
            <person name="Wing R."/>
        </authorList>
    </citation>
    <scope>NUCLEOTIDE SEQUENCE</scope>
</reference>
<protein>
    <submittedName>
        <fullName evidence="1">Uncharacterized protein</fullName>
    </submittedName>
</protein>
<dbReference type="HOGENOM" id="CLU_2761423_0_0_1"/>
<accession>A0A0D9XTP1</accession>
<dbReference type="EnsemblPlants" id="LPERR11G14910.1">
    <property type="protein sequence ID" value="LPERR11G14910.1"/>
    <property type="gene ID" value="LPERR11G14910"/>
</dbReference>
<organism evidence="1 2">
    <name type="scientific">Leersia perrieri</name>
    <dbReference type="NCBI Taxonomy" id="77586"/>
    <lineage>
        <taxon>Eukaryota</taxon>
        <taxon>Viridiplantae</taxon>
        <taxon>Streptophyta</taxon>
        <taxon>Embryophyta</taxon>
        <taxon>Tracheophyta</taxon>
        <taxon>Spermatophyta</taxon>
        <taxon>Magnoliopsida</taxon>
        <taxon>Liliopsida</taxon>
        <taxon>Poales</taxon>
        <taxon>Poaceae</taxon>
        <taxon>BOP clade</taxon>
        <taxon>Oryzoideae</taxon>
        <taxon>Oryzeae</taxon>
        <taxon>Oryzinae</taxon>
        <taxon>Leersia</taxon>
    </lineage>
</organism>
<sequence length="70" mass="7509">MTAATVVTPERLDLATVIPGRPDLAVLTPLLVATTAKMMATAHRRQRQDDGDDVTTMTGGYGGARGRFFF</sequence>
<keyword evidence="2" id="KW-1185">Reference proteome</keyword>
<proteinExistence type="predicted"/>
<dbReference type="Proteomes" id="UP000032180">
    <property type="component" value="Chromosome 11"/>
</dbReference>
<evidence type="ECO:0000313" key="2">
    <source>
        <dbReference type="Proteomes" id="UP000032180"/>
    </source>
</evidence>
<name>A0A0D9XTP1_9ORYZ</name>
<reference evidence="1 2" key="1">
    <citation type="submission" date="2012-08" db="EMBL/GenBank/DDBJ databases">
        <title>Oryza genome evolution.</title>
        <authorList>
            <person name="Wing R.A."/>
        </authorList>
    </citation>
    <scope>NUCLEOTIDE SEQUENCE</scope>
</reference>
<reference evidence="1" key="3">
    <citation type="submission" date="2015-04" db="UniProtKB">
        <authorList>
            <consortium name="EnsemblPlants"/>
        </authorList>
    </citation>
    <scope>IDENTIFICATION</scope>
</reference>
<evidence type="ECO:0000313" key="1">
    <source>
        <dbReference type="EnsemblPlants" id="LPERR11G14910.1"/>
    </source>
</evidence>
<dbReference type="AlphaFoldDB" id="A0A0D9XTP1"/>
<dbReference type="Gramene" id="LPERR11G14910.1">
    <property type="protein sequence ID" value="LPERR11G14910.1"/>
    <property type="gene ID" value="LPERR11G14910"/>
</dbReference>